<reference evidence="1" key="1">
    <citation type="submission" date="2022-09" db="EMBL/GenBank/DDBJ databases">
        <title>A Global Phylogenomic Analysis of the Shiitake Genus Lentinula.</title>
        <authorList>
            <consortium name="DOE Joint Genome Institute"/>
            <person name="Sierra-Patev S."/>
            <person name="Min B."/>
            <person name="Naranjo-Ortiz M."/>
            <person name="Looney B."/>
            <person name="Konkel Z."/>
            <person name="Slot J.C."/>
            <person name="Sakamoto Y."/>
            <person name="Steenwyk J.L."/>
            <person name="Rokas A."/>
            <person name="Carro J."/>
            <person name="Camarero S."/>
            <person name="Ferreira P."/>
            <person name="Molpeceres G."/>
            <person name="Ruiz-Duenas F.J."/>
            <person name="Serrano A."/>
            <person name="Henrissat B."/>
            <person name="Drula E."/>
            <person name="Hughes K.W."/>
            <person name="Mata J.L."/>
            <person name="Ishikawa N.K."/>
            <person name="Vargas-Isla R."/>
            <person name="Ushijima S."/>
            <person name="Smith C.A."/>
            <person name="Ahrendt S."/>
            <person name="Andreopoulos W."/>
            <person name="He G."/>
            <person name="Labutti K."/>
            <person name="Lipzen A."/>
            <person name="Ng V."/>
            <person name="Riley R."/>
            <person name="Sandor L."/>
            <person name="Barry K."/>
            <person name="Martinez A.T."/>
            <person name="Xiao Y."/>
            <person name="Gibbons J.G."/>
            <person name="Terashima K."/>
            <person name="Grigoriev I.V."/>
            <person name="Hibbett D.S."/>
        </authorList>
    </citation>
    <scope>NUCLEOTIDE SEQUENCE</scope>
    <source>
        <strain evidence="1">TMI1499</strain>
    </source>
</reference>
<keyword evidence="2" id="KW-1185">Reference proteome</keyword>
<sequence>MDPLPENPLPDPALLAQTFKMKQAPLATGIAELLTGQQSIFNTLAGMQKQLAQTINRTRGSGVGKLYDEVHFPDNTLPSQPGQGRAPLPMLNNMLDIDVTTYLTNHGILPENIPYLVTDLRKKLAKIIGFSQKGYALPPWIIHKDLYHWYNVHKYKIYFGLMRERNGYVAVVVKKGKDDDSEVDAVGRIDEEVKGPEWEIVQADRDVDGSGYGSASVYTVDQRLRFMTRY</sequence>
<evidence type="ECO:0000313" key="2">
    <source>
        <dbReference type="Proteomes" id="UP001163835"/>
    </source>
</evidence>
<name>A0ACC1THJ3_9AGAR</name>
<organism evidence="1 2">
    <name type="scientific">Lentinula aff. lateritia</name>
    <dbReference type="NCBI Taxonomy" id="2804960"/>
    <lineage>
        <taxon>Eukaryota</taxon>
        <taxon>Fungi</taxon>
        <taxon>Dikarya</taxon>
        <taxon>Basidiomycota</taxon>
        <taxon>Agaricomycotina</taxon>
        <taxon>Agaricomycetes</taxon>
        <taxon>Agaricomycetidae</taxon>
        <taxon>Agaricales</taxon>
        <taxon>Marasmiineae</taxon>
        <taxon>Omphalotaceae</taxon>
        <taxon>Lentinula</taxon>
    </lineage>
</organism>
<dbReference type="Proteomes" id="UP001163835">
    <property type="component" value="Unassembled WGS sequence"/>
</dbReference>
<accession>A0ACC1THJ3</accession>
<evidence type="ECO:0000313" key="1">
    <source>
        <dbReference type="EMBL" id="KAJ3804234.1"/>
    </source>
</evidence>
<dbReference type="EMBL" id="MU796169">
    <property type="protein sequence ID" value="KAJ3804234.1"/>
    <property type="molecule type" value="Genomic_DNA"/>
</dbReference>
<protein>
    <submittedName>
        <fullName evidence="1">Uncharacterized protein</fullName>
    </submittedName>
</protein>
<comment type="caution">
    <text evidence="1">The sequence shown here is derived from an EMBL/GenBank/DDBJ whole genome shotgun (WGS) entry which is preliminary data.</text>
</comment>
<proteinExistence type="predicted"/>
<gene>
    <name evidence="1" type="ORF">F5876DRAFT_70807</name>
</gene>